<evidence type="ECO:0000256" key="1">
    <source>
        <dbReference type="SAM" id="MobiDB-lite"/>
    </source>
</evidence>
<dbReference type="HOGENOM" id="CLU_011407_2_0_1"/>
<evidence type="ECO:0000259" key="2">
    <source>
        <dbReference type="Pfam" id="PF18802"/>
    </source>
</evidence>
<organism evidence="4">
    <name type="scientific">Melampsora larici-populina (strain 98AG31 / pathotype 3-4-7)</name>
    <name type="common">Poplar leaf rust fungus</name>
    <dbReference type="NCBI Taxonomy" id="747676"/>
    <lineage>
        <taxon>Eukaryota</taxon>
        <taxon>Fungi</taxon>
        <taxon>Dikarya</taxon>
        <taxon>Basidiomycota</taxon>
        <taxon>Pucciniomycotina</taxon>
        <taxon>Pucciniomycetes</taxon>
        <taxon>Pucciniales</taxon>
        <taxon>Melampsoraceae</taxon>
        <taxon>Melampsora</taxon>
    </lineage>
</organism>
<dbReference type="PANTHER" id="PTHR33096">
    <property type="entry name" value="CXC2 DOMAIN-CONTAINING PROTEIN"/>
    <property type="match status" value="1"/>
</dbReference>
<reference evidence="4" key="1">
    <citation type="journal article" date="2011" name="Proc. Natl. Acad. Sci. U.S.A.">
        <title>Obligate biotrophy features unraveled by the genomic analysis of rust fungi.</title>
        <authorList>
            <person name="Duplessis S."/>
            <person name="Cuomo C.A."/>
            <person name="Lin Y.-C."/>
            <person name="Aerts A."/>
            <person name="Tisserant E."/>
            <person name="Veneault-Fourrey C."/>
            <person name="Joly D.L."/>
            <person name="Hacquard S."/>
            <person name="Amselem J."/>
            <person name="Cantarel B.L."/>
            <person name="Chiu R."/>
            <person name="Coutinho P.M."/>
            <person name="Feau N."/>
            <person name="Field M."/>
            <person name="Frey P."/>
            <person name="Gelhaye E."/>
            <person name="Goldberg J."/>
            <person name="Grabherr M.G."/>
            <person name="Kodira C.D."/>
            <person name="Kohler A."/>
            <person name="Kuees U."/>
            <person name="Lindquist E.A."/>
            <person name="Lucas S.M."/>
            <person name="Mago R."/>
            <person name="Mauceli E."/>
            <person name="Morin E."/>
            <person name="Murat C."/>
            <person name="Pangilinan J.L."/>
            <person name="Park R."/>
            <person name="Pearson M."/>
            <person name="Quesneville H."/>
            <person name="Rouhier N."/>
            <person name="Sakthikumar S."/>
            <person name="Salamov A.A."/>
            <person name="Schmutz J."/>
            <person name="Selles B."/>
            <person name="Shapiro H."/>
            <person name="Tanguay P."/>
            <person name="Tuskan G.A."/>
            <person name="Henrissat B."/>
            <person name="Van de Peer Y."/>
            <person name="Rouze P."/>
            <person name="Ellis J.G."/>
            <person name="Dodds P.N."/>
            <person name="Schein J.E."/>
            <person name="Zhong S."/>
            <person name="Hamelin R.C."/>
            <person name="Grigoriev I.V."/>
            <person name="Szabo L.J."/>
            <person name="Martin F."/>
        </authorList>
    </citation>
    <scope>NUCLEOTIDE SEQUENCE [LARGE SCALE GENOMIC DNA]</scope>
    <source>
        <strain evidence="4">98AG31 / pathotype 3-4-7</strain>
    </source>
</reference>
<dbReference type="PANTHER" id="PTHR33096:SF1">
    <property type="entry name" value="CXC1-LIKE CYSTEINE CLUSTER ASSOCIATED WITH KDZ TRANSPOSASES DOMAIN-CONTAINING PROTEIN"/>
    <property type="match status" value="1"/>
</dbReference>
<dbReference type="KEGG" id="mlr:MELLADRAFT_109335"/>
<dbReference type="EMBL" id="GL883124">
    <property type="protein sequence ID" value="EGG03473.1"/>
    <property type="molecule type" value="Genomic_DNA"/>
</dbReference>
<dbReference type="GeneID" id="18923735"/>
<evidence type="ECO:0000313" key="3">
    <source>
        <dbReference type="EMBL" id="EGG03473.1"/>
    </source>
</evidence>
<dbReference type="Proteomes" id="UP000001072">
    <property type="component" value="Unassembled WGS sequence"/>
</dbReference>
<dbReference type="VEuPathDB" id="FungiDB:MELLADRAFT_109335"/>
<feature type="region of interest" description="Disordered" evidence="1">
    <location>
        <begin position="1"/>
        <end position="32"/>
    </location>
</feature>
<evidence type="ECO:0000313" key="4">
    <source>
        <dbReference type="Proteomes" id="UP000001072"/>
    </source>
</evidence>
<dbReference type="AlphaFoldDB" id="F4RW46"/>
<dbReference type="OrthoDB" id="3067228at2759"/>
<sequence>MPPKRFARFVSSNSVSRPQRQRRTGETPEEFKKAAEEVAQQLNQFLPIRQAPPPPPPKLPHIDVNDDNDWINEQNNEVPRDGEGLARNNEFRRRYYQRRYRNYLDKRQDCFREWGKLENQMTSTCIYCQHVTKNWTSQDSHIGTKPPGCNCTPAQQNLRNVDLIDSLGFHSNHPITFCSCHPDVIQLLYHGYIASSPSKPRTAFSIRLLQFYYAMWQAAGLSKGGFIEGLLTFISTRSRTKLVGMLHTTEDLWAAKCPRCFGPAENEDRTDQELYSIFCMDGNFQQRHNTQSSKDVPTDDQYPSVFVKPSEVDQSKSFVESTIDMPIEGGQVILHNSGKWLLARMNQAISTEQKSQTILTNIYALPNPHKEGEKYTEEFFIEQWAAERKAMLDPKSRQEEQKLELGELLCLEDDLDIAWRSVAQTPQQVLTRARQLGNLQKRIQKQKKMIGINEMTDGLQGVSVWVADSLGPSEKHTTLFLKVWYAKSIVRHLYLAIKEEKRPLEIVQQVGMATKLGQRGQEKVLASIKARAAKLRPALDTYNRHLTAFKAAFPDRVAPKAMDFKELLASEPDDQFWNDGLFTHGNEPWASDRPTQVGMRAWARLRQCNEEKRRLQWETRRLMRWTTQQFQRLLDLLLLLGNHPTAGQDPATHAQLQSFMNHSTLNSLAPDQRTIAVKVLVSKHFDRVCQLYEGWNSPVLEVFRMNGQVGDDSLARVWHYQMAQVTFLQSNYYSSKIPGDFESLIEGVIRFCNITHNIVPGVVVMGGVAGNINVDEEDENNWENDVEDIFEWDMNLEEIDMMLQQNESGEDDD</sequence>
<gene>
    <name evidence="3" type="ORF">MELLADRAFT_109335</name>
</gene>
<name>F4RW46_MELLP</name>
<dbReference type="InterPro" id="IPR041320">
    <property type="entry name" value="CxC1"/>
</dbReference>
<dbReference type="RefSeq" id="XP_007413267.1">
    <property type="nucleotide sequence ID" value="XM_007413205.1"/>
</dbReference>
<protein>
    <recommendedName>
        <fullName evidence="2">CxC1-like cysteine cluster associated with KDZ transposases domain-containing protein</fullName>
    </recommendedName>
</protein>
<feature type="domain" description="CxC1-like cysteine cluster associated with KDZ transposases" evidence="2">
    <location>
        <begin position="134"/>
        <end position="238"/>
    </location>
</feature>
<feature type="compositionally biased region" description="Basic and acidic residues" evidence="1">
    <location>
        <begin position="23"/>
        <end position="32"/>
    </location>
</feature>
<dbReference type="Pfam" id="PF18802">
    <property type="entry name" value="CxC1"/>
    <property type="match status" value="1"/>
</dbReference>
<proteinExistence type="predicted"/>
<keyword evidence="4" id="KW-1185">Reference proteome</keyword>
<accession>F4RW46</accession>
<dbReference type="InParanoid" id="F4RW46"/>